<dbReference type="EMBL" id="CP012288">
    <property type="protein sequence ID" value="AMV66757.1"/>
    <property type="molecule type" value="Genomic_DNA"/>
</dbReference>
<evidence type="ECO:0000313" key="6">
    <source>
        <dbReference type="Proteomes" id="UP000076244"/>
    </source>
</evidence>
<dbReference type="Proteomes" id="UP000076405">
    <property type="component" value="Chromosome"/>
</dbReference>
<dbReference type="PANTHER" id="PTHR13778">
    <property type="entry name" value="GLYCOSYLTRANSFERASE 8 DOMAIN-CONTAINING PROTEIN"/>
    <property type="match status" value="1"/>
</dbReference>
<reference evidence="6 7" key="1">
    <citation type="journal article" date="2016" name="PLoS ONE">
        <title>The Identification of Novel Diagnostic Marker Genes for the Detection of Beer Spoiling Pediococcus damnosus Strains Using the BlAst Diagnostic Gene findEr.</title>
        <authorList>
            <person name="Behr J."/>
            <person name="Geissler A.J."/>
            <person name="Schmid J."/>
            <person name="Zehe A."/>
            <person name="Vogel R.F."/>
        </authorList>
    </citation>
    <scope>NUCLEOTIDE SEQUENCE [LARGE SCALE GENOMIC DNA]</scope>
    <source>
        <strain evidence="4 7">TMW 2.1533</strain>
        <strain evidence="5 6">TMW 2.1535</strain>
    </source>
</reference>
<evidence type="ECO:0000256" key="1">
    <source>
        <dbReference type="ARBA" id="ARBA00022676"/>
    </source>
</evidence>
<dbReference type="PANTHER" id="PTHR13778:SF47">
    <property type="entry name" value="LIPOPOLYSACCHARIDE 1,3-GALACTOSYLTRANSFERASE"/>
    <property type="match status" value="1"/>
</dbReference>
<dbReference type="GO" id="GO:0016757">
    <property type="term" value="F:glycosyltransferase activity"/>
    <property type="evidence" value="ECO:0007669"/>
    <property type="project" value="UniProtKB-KW"/>
</dbReference>
<dbReference type="InterPro" id="IPR050748">
    <property type="entry name" value="Glycosyltrans_8_dom-fam"/>
</dbReference>
<dbReference type="InterPro" id="IPR002495">
    <property type="entry name" value="Glyco_trans_8"/>
</dbReference>
<evidence type="ECO:0000313" key="4">
    <source>
        <dbReference type="EMBL" id="AMV63342.1"/>
    </source>
</evidence>
<accession>A0A0R2HQ62</accession>
<gene>
    <name evidence="4" type="ORF">ADU70_1876</name>
    <name evidence="5" type="ORF">ADU72_0812</name>
</gene>
<evidence type="ECO:0000256" key="2">
    <source>
        <dbReference type="ARBA" id="ARBA00022679"/>
    </source>
</evidence>
<dbReference type="GO" id="GO:0046872">
    <property type="term" value="F:metal ion binding"/>
    <property type="evidence" value="ECO:0007669"/>
    <property type="project" value="UniProtKB-KW"/>
</dbReference>
<evidence type="ECO:0000313" key="5">
    <source>
        <dbReference type="EMBL" id="AMV66757.1"/>
    </source>
</evidence>
<dbReference type="OrthoDB" id="9798746at2"/>
<dbReference type="CDD" id="cd04194">
    <property type="entry name" value="GT8_A4GalT_like"/>
    <property type="match status" value="1"/>
</dbReference>
<dbReference type="AlphaFoldDB" id="A0A0R2HQ62"/>
<dbReference type="GeneID" id="57276912"/>
<dbReference type="Proteomes" id="UP000076244">
    <property type="component" value="Chromosome"/>
</dbReference>
<evidence type="ECO:0000256" key="3">
    <source>
        <dbReference type="ARBA" id="ARBA00022723"/>
    </source>
</evidence>
<proteinExistence type="predicted"/>
<protein>
    <submittedName>
        <fullName evidence="4">Uncharacterized protein</fullName>
    </submittedName>
</protein>
<keyword evidence="1" id="KW-0328">Glycosyltransferase</keyword>
<dbReference type="Pfam" id="PF01501">
    <property type="entry name" value="Glyco_transf_8"/>
    <property type="match status" value="1"/>
</dbReference>
<dbReference type="RefSeq" id="WP_056986200.1">
    <property type="nucleotide sequence ID" value="NZ_BAAAXI010000164.1"/>
</dbReference>
<dbReference type="KEGG" id="pdm:ADU72_0812"/>
<keyword evidence="3" id="KW-0479">Metal-binding</keyword>
<name>A0A0R2HQ62_9LACO</name>
<dbReference type="InterPro" id="IPR029044">
    <property type="entry name" value="Nucleotide-diphossugar_trans"/>
</dbReference>
<organism evidence="4 7">
    <name type="scientific">Pediococcus damnosus</name>
    <dbReference type="NCBI Taxonomy" id="51663"/>
    <lineage>
        <taxon>Bacteria</taxon>
        <taxon>Bacillati</taxon>
        <taxon>Bacillota</taxon>
        <taxon>Bacilli</taxon>
        <taxon>Lactobacillales</taxon>
        <taxon>Lactobacillaceae</taxon>
        <taxon>Pediococcus</taxon>
    </lineage>
</organism>
<evidence type="ECO:0000313" key="7">
    <source>
        <dbReference type="Proteomes" id="UP000076405"/>
    </source>
</evidence>
<keyword evidence="2" id="KW-0808">Transferase</keyword>
<sequence>MQTNQERLPLFFSVDDHYVPFLLVALKSMMANAKLAYKYQIIILHEGIKEENQKQISELANDQFDIKFVSMKGQLNKVMKGKEAKLRGDYFTFTIFFRLFIADMFAEYDKAVYLDADIIVPGDIGELYQTDIGDNLVGATSDFFIGGNPFLAEYSENSIGVPAADYINSGVLVMNLKQFRSQEFSNEFLYLYNKYHFETVAPDQDYLNAIGQGRIYHLGDEWNAQAGYPQRVVDQPKLVHYNLFNKPWSYAKVAYGDYFWKYAKQIPGSYEAAKAMQAAYSPEQIQADKDNYKGLVKNTQSIIKSGETFKVLYKQNHKPNHGVNYANN</sequence>
<dbReference type="EMBL" id="CP012275">
    <property type="protein sequence ID" value="AMV63342.1"/>
    <property type="molecule type" value="Genomic_DNA"/>
</dbReference>
<keyword evidence="6" id="KW-1185">Reference proteome</keyword>
<dbReference type="Gene3D" id="3.90.550.10">
    <property type="entry name" value="Spore Coat Polysaccharide Biosynthesis Protein SpsA, Chain A"/>
    <property type="match status" value="1"/>
</dbReference>
<dbReference type="SUPFAM" id="SSF53448">
    <property type="entry name" value="Nucleotide-diphospho-sugar transferases"/>
    <property type="match status" value="1"/>
</dbReference>